<dbReference type="EMBL" id="CM008962">
    <property type="protein sequence ID" value="PNW88328.1"/>
    <property type="molecule type" value="Genomic_DNA"/>
</dbReference>
<dbReference type="KEGG" id="cre:CHLRE_01g024601v5"/>
<keyword evidence="4" id="KW-1185">Reference proteome</keyword>
<dbReference type="Pfam" id="PF07460">
    <property type="entry name" value="NUMOD3"/>
    <property type="match status" value="1"/>
</dbReference>
<evidence type="ECO:0000313" key="3">
    <source>
        <dbReference type="EMBL" id="PNW88328.1"/>
    </source>
</evidence>
<dbReference type="InterPro" id="IPR003611">
    <property type="entry name" value="NUMOD3"/>
</dbReference>
<feature type="domain" description="Nuclease associated modular" evidence="2">
    <location>
        <begin position="44"/>
        <end position="62"/>
    </location>
</feature>
<reference evidence="3 4" key="1">
    <citation type="journal article" date="2007" name="Science">
        <title>The Chlamydomonas genome reveals the evolution of key animal and plant functions.</title>
        <authorList>
            <person name="Merchant S.S."/>
            <person name="Prochnik S.E."/>
            <person name="Vallon O."/>
            <person name="Harris E.H."/>
            <person name="Karpowicz S.J."/>
            <person name="Witman G.B."/>
            <person name="Terry A."/>
            <person name="Salamov A."/>
            <person name="Fritz-Laylin L.K."/>
            <person name="Marechal-Drouard L."/>
            <person name="Marshall W.F."/>
            <person name="Qu L.H."/>
            <person name="Nelson D.R."/>
            <person name="Sanderfoot A.A."/>
            <person name="Spalding M.H."/>
            <person name="Kapitonov V.V."/>
            <person name="Ren Q."/>
            <person name="Ferris P."/>
            <person name="Lindquist E."/>
            <person name="Shapiro H."/>
            <person name="Lucas S.M."/>
            <person name="Grimwood J."/>
            <person name="Schmutz J."/>
            <person name="Cardol P."/>
            <person name="Cerutti H."/>
            <person name="Chanfreau G."/>
            <person name="Chen C.L."/>
            <person name="Cognat V."/>
            <person name="Croft M.T."/>
            <person name="Dent R."/>
            <person name="Dutcher S."/>
            <person name="Fernandez E."/>
            <person name="Fukuzawa H."/>
            <person name="Gonzalez-Ballester D."/>
            <person name="Gonzalez-Halphen D."/>
            <person name="Hallmann A."/>
            <person name="Hanikenne M."/>
            <person name="Hippler M."/>
            <person name="Inwood W."/>
            <person name="Jabbari K."/>
            <person name="Kalanon M."/>
            <person name="Kuras R."/>
            <person name="Lefebvre P.A."/>
            <person name="Lemaire S.D."/>
            <person name="Lobanov A.V."/>
            <person name="Lohr M."/>
            <person name="Manuell A."/>
            <person name="Meier I."/>
            <person name="Mets L."/>
            <person name="Mittag M."/>
            <person name="Mittelmeier T."/>
            <person name="Moroney J.V."/>
            <person name="Moseley J."/>
            <person name="Napoli C."/>
            <person name="Nedelcu A.M."/>
            <person name="Niyogi K."/>
            <person name="Novoselov S.V."/>
            <person name="Paulsen I.T."/>
            <person name="Pazour G."/>
            <person name="Purton S."/>
            <person name="Ral J.P."/>
            <person name="Riano-Pachon D.M."/>
            <person name="Riekhof W."/>
            <person name="Rymarquis L."/>
            <person name="Schroda M."/>
            <person name="Stern D."/>
            <person name="Umen J."/>
            <person name="Willows R."/>
            <person name="Wilson N."/>
            <person name="Zimmer S.L."/>
            <person name="Allmer J."/>
            <person name="Balk J."/>
            <person name="Bisova K."/>
            <person name="Chen C.J."/>
            <person name="Elias M."/>
            <person name="Gendler K."/>
            <person name="Hauser C."/>
            <person name="Lamb M.R."/>
            <person name="Ledford H."/>
            <person name="Long J.C."/>
            <person name="Minagawa J."/>
            <person name="Page M.D."/>
            <person name="Pan J."/>
            <person name="Pootakham W."/>
            <person name="Roje S."/>
            <person name="Rose A."/>
            <person name="Stahlberg E."/>
            <person name="Terauchi A.M."/>
            <person name="Yang P."/>
            <person name="Ball S."/>
            <person name="Bowler C."/>
            <person name="Dieckmann C.L."/>
            <person name="Gladyshev V.N."/>
            <person name="Green P."/>
            <person name="Jorgensen R."/>
            <person name="Mayfield S."/>
            <person name="Mueller-Roeber B."/>
            <person name="Rajamani S."/>
            <person name="Sayre R.T."/>
            <person name="Brokstein P."/>
            <person name="Dubchak I."/>
            <person name="Goodstein D."/>
            <person name="Hornick L."/>
            <person name="Huang Y.W."/>
            <person name="Jhaveri J."/>
            <person name="Luo Y."/>
            <person name="Martinez D."/>
            <person name="Ngau W.C."/>
            <person name="Otillar B."/>
            <person name="Poliakov A."/>
            <person name="Porter A."/>
            <person name="Szajkowski L."/>
            <person name="Werner G."/>
            <person name="Zhou K."/>
            <person name="Grigoriev I.V."/>
            <person name="Rokhsar D.S."/>
            <person name="Grossman A.R."/>
        </authorList>
    </citation>
    <scope>NUCLEOTIDE SEQUENCE [LARGE SCALE GENOMIC DNA]</scope>
    <source>
        <strain evidence="4">CC-503</strain>
    </source>
</reference>
<evidence type="ECO:0000313" key="4">
    <source>
        <dbReference type="Proteomes" id="UP000006906"/>
    </source>
</evidence>
<dbReference type="AlphaFoldDB" id="A0A2K3E6B0"/>
<evidence type="ECO:0000256" key="1">
    <source>
        <dbReference type="SAM" id="MobiDB-lite"/>
    </source>
</evidence>
<protein>
    <recommendedName>
        <fullName evidence="2">Nuclease associated modular domain-containing protein</fullName>
    </recommendedName>
</protein>
<dbReference type="RefSeq" id="XP_001689542.2">
    <property type="nucleotide sequence ID" value="XM_001689490.3"/>
</dbReference>
<proteinExistence type="predicted"/>
<dbReference type="InParanoid" id="A0A2K3E6B0"/>
<dbReference type="GO" id="GO:0003677">
    <property type="term" value="F:DNA binding"/>
    <property type="evidence" value="ECO:0007669"/>
    <property type="project" value="InterPro"/>
</dbReference>
<evidence type="ECO:0000259" key="2">
    <source>
        <dbReference type="Pfam" id="PF07460"/>
    </source>
</evidence>
<dbReference type="Proteomes" id="UP000006906">
    <property type="component" value="Chromosome 1"/>
</dbReference>
<dbReference type="Gramene" id="PNW88328">
    <property type="protein sequence ID" value="PNW88328"/>
    <property type="gene ID" value="CHLRE_01g024601v5"/>
</dbReference>
<dbReference type="GeneID" id="5715264"/>
<sequence>MERPSRRCCGSSSPWAMSALPKEFVRSTKANLGNTYGKGLKGLKRSAAVKAKIAAALKGKNPTAETKAKMPAAMKGHTDRKGKKGTARSAETKAEVLATNSEGAGARTDGRRSGQARASVTFVRGE</sequence>
<organism evidence="3 4">
    <name type="scientific">Chlamydomonas reinhardtii</name>
    <name type="common">Chlamydomonas smithii</name>
    <dbReference type="NCBI Taxonomy" id="3055"/>
    <lineage>
        <taxon>Eukaryota</taxon>
        <taxon>Viridiplantae</taxon>
        <taxon>Chlorophyta</taxon>
        <taxon>core chlorophytes</taxon>
        <taxon>Chlorophyceae</taxon>
        <taxon>CS clade</taxon>
        <taxon>Chlamydomonadales</taxon>
        <taxon>Chlamydomonadaceae</taxon>
        <taxon>Chlamydomonas</taxon>
    </lineage>
</organism>
<feature type="region of interest" description="Disordered" evidence="1">
    <location>
        <begin position="59"/>
        <end position="126"/>
    </location>
</feature>
<gene>
    <name evidence="3" type="ORF">CHLRE_01g024601v5</name>
</gene>
<name>A0A2K3E6B0_CHLRE</name>
<dbReference type="PaxDb" id="3055-EDP09280"/>
<accession>A0A2K3E6B0</accession>